<dbReference type="GO" id="GO:0042597">
    <property type="term" value="C:periplasmic space"/>
    <property type="evidence" value="ECO:0007669"/>
    <property type="project" value="UniProtKB-SubCell"/>
</dbReference>
<evidence type="ECO:0000313" key="6">
    <source>
        <dbReference type="Proteomes" id="UP000671914"/>
    </source>
</evidence>
<dbReference type="EMBL" id="CP071696">
    <property type="protein sequence ID" value="QTX03711.1"/>
    <property type="molecule type" value="Genomic_DNA"/>
</dbReference>
<keyword evidence="3" id="KW-0732">Signal</keyword>
<dbReference type="PANTHER" id="PTHR30222:SF17">
    <property type="entry name" value="SPERMIDINE_PUTRESCINE-BINDING PERIPLASMIC PROTEIN"/>
    <property type="match status" value="1"/>
</dbReference>
<name>A0A975IP87_9MICO</name>
<dbReference type="InterPro" id="IPR006059">
    <property type="entry name" value="SBP"/>
</dbReference>
<gene>
    <name evidence="5" type="ORF">G127AT_10235</name>
</gene>
<dbReference type="KEGG" id="aarc:G127AT_10235"/>
<accession>A0A975IP87</accession>
<proteinExistence type="predicted"/>
<evidence type="ECO:0000256" key="1">
    <source>
        <dbReference type="ARBA" id="ARBA00004418"/>
    </source>
</evidence>
<keyword evidence="2" id="KW-0813">Transport</keyword>
<dbReference type="Gene3D" id="3.40.190.10">
    <property type="entry name" value="Periplasmic binding protein-like II"/>
    <property type="match status" value="2"/>
</dbReference>
<dbReference type="SUPFAM" id="SSF53850">
    <property type="entry name" value="Periplasmic binding protein-like II"/>
    <property type="match status" value="1"/>
</dbReference>
<dbReference type="InterPro" id="IPR019546">
    <property type="entry name" value="TAT_signal_bac_arc"/>
</dbReference>
<dbReference type="Pfam" id="PF13416">
    <property type="entry name" value="SBP_bac_8"/>
    <property type="match status" value="1"/>
</dbReference>
<dbReference type="GO" id="GO:0015846">
    <property type="term" value="P:polyamine transport"/>
    <property type="evidence" value="ECO:0007669"/>
    <property type="project" value="InterPro"/>
</dbReference>
<protein>
    <submittedName>
        <fullName evidence="5">Extracellular solute-binding protein</fullName>
    </submittedName>
</protein>
<dbReference type="Proteomes" id="UP000671914">
    <property type="component" value="Chromosome"/>
</dbReference>
<evidence type="ECO:0000313" key="5">
    <source>
        <dbReference type="EMBL" id="QTX03711.1"/>
    </source>
</evidence>
<dbReference type="CDD" id="cd13590">
    <property type="entry name" value="PBP2_PotD_PotF_like"/>
    <property type="match status" value="1"/>
</dbReference>
<evidence type="ECO:0000256" key="3">
    <source>
        <dbReference type="ARBA" id="ARBA00022729"/>
    </source>
</evidence>
<evidence type="ECO:0000256" key="4">
    <source>
        <dbReference type="ARBA" id="ARBA00022764"/>
    </source>
</evidence>
<dbReference type="PROSITE" id="PS51318">
    <property type="entry name" value="TAT"/>
    <property type="match status" value="1"/>
</dbReference>
<sequence length="420" mass="45268">MGRASVAPLAPRARAAVEWRTGEVVVRSPWGAGRPVRVLAGESAAERIGRDLSRRRFLGMAAVAGATGLLAACTPSGRGPSPAPSGTDRRIAGGLSIGTWGAYDAPEVLESFTQTFGPAVTLDSYGSNEEMLAKLDAGAAYDLVVPTSTYLPPMIARGRLRRLDRDRIPNLANVDAAYRGMPWDPDDEFSVCKAWGTTGFLYDTTVIRRELSTWADFLDAAQREASGATTMLDAKEDVAGAYFWANGIDWMTTDEAELAAAEDFLVNTLAPHLQGFDSAPSEARIPDATSALVQDWNGDARFGILASDEPERWRWVLGAPRTELWMDCWAIPADAANPDAAHAFIDWVLEPPHSLAELEFTGYHTGTAGVERAARDAGVELPEMIFFSPEQLETMDEGELTAAQPRLVEILDAAKARVGA</sequence>
<dbReference type="AlphaFoldDB" id="A0A975IP87"/>
<dbReference type="GO" id="GO:0019808">
    <property type="term" value="F:polyamine binding"/>
    <property type="evidence" value="ECO:0007669"/>
    <property type="project" value="InterPro"/>
</dbReference>
<dbReference type="NCBIfam" id="TIGR01409">
    <property type="entry name" value="TAT_signal_seq"/>
    <property type="match status" value="1"/>
</dbReference>
<dbReference type="PRINTS" id="PR00909">
    <property type="entry name" value="SPERMDNBNDNG"/>
</dbReference>
<dbReference type="InterPro" id="IPR001188">
    <property type="entry name" value="Sperm_putr-bd"/>
</dbReference>
<dbReference type="PANTHER" id="PTHR30222">
    <property type="entry name" value="SPERMIDINE/PUTRESCINE-BINDING PERIPLASMIC PROTEIN"/>
    <property type="match status" value="1"/>
</dbReference>
<dbReference type="InterPro" id="IPR006311">
    <property type="entry name" value="TAT_signal"/>
</dbReference>
<keyword evidence="6" id="KW-1185">Reference proteome</keyword>
<keyword evidence="4" id="KW-0574">Periplasm</keyword>
<reference evidence="5" key="1">
    <citation type="submission" date="2021-03" db="EMBL/GenBank/DDBJ databases">
        <title>Agromyces archimandritus sp. nov., isolated from the cockroach Archimandrita tessellata.</title>
        <authorList>
            <person name="Guzman J."/>
            <person name="Ortuzar M."/>
            <person name="Poehlein A."/>
            <person name="Daniel R."/>
            <person name="Trujillo M."/>
            <person name="Vilcinskas A."/>
        </authorList>
    </citation>
    <scope>NUCLEOTIDE SEQUENCE</scope>
    <source>
        <strain evidence="5">G127AT</strain>
    </source>
</reference>
<organism evidence="5 6">
    <name type="scientific">Agromyces archimandritae</name>
    <dbReference type="NCBI Taxonomy" id="2781962"/>
    <lineage>
        <taxon>Bacteria</taxon>
        <taxon>Bacillati</taxon>
        <taxon>Actinomycetota</taxon>
        <taxon>Actinomycetes</taxon>
        <taxon>Micrococcales</taxon>
        <taxon>Microbacteriaceae</taxon>
        <taxon>Agromyces</taxon>
    </lineage>
</organism>
<evidence type="ECO:0000256" key="2">
    <source>
        <dbReference type="ARBA" id="ARBA00022448"/>
    </source>
</evidence>
<comment type="subcellular location">
    <subcellularLocation>
        <location evidence="1">Periplasm</location>
    </subcellularLocation>
</comment>